<organism evidence="2 3">
    <name type="scientific">Acinetobacter dispersus</name>
    <dbReference type="NCBI Taxonomy" id="70348"/>
    <lineage>
        <taxon>Bacteria</taxon>
        <taxon>Pseudomonadati</taxon>
        <taxon>Pseudomonadota</taxon>
        <taxon>Gammaproteobacteria</taxon>
        <taxon>Moraxellales</taxon>
        <taxon>Moraxellaceae</taxon>
        <taxon>Acinetobacter</taxon>
    </lineage>
</organism>
<dbReference type="OrthoDB" id="797566at2"/>
<accession>N9LCW3</accession>
<feature type="domain" description="Nitroreductase" evidence="1">
    <location>
        <begin position="49"/>
        <end position="204"/>
    </location>
</feature>
<dbReference type="SUPFAM" id="SSF55469">
    <property type="entry name" value="FMN-dependent nitroreductase-like"/>
    <property type="match status" value="1"/>
</dbReference>
<protein>
    <recommendedName>
        <fullName evidence="1">Nitroreductase domain-containing protein</fullName>
    </recommendedName>
</protein>
<dbReference type="InterPro" id="IPR020051">
    <property type="entry name" value="SagB-type_dehydrogenase"/>
</dbReference>
<dbReference type="PANTHER" id="PTHR43745:SF2">
    <property type="entry name" value="NITROREDUCTASE MJ1384-RELATED"/>
    <property type="match status" value="1"/>
</dbReference>
<evidence type="ECO:0000313" key="3">
    <source>
        <dbReference type="Proteomes" id="UP000013261"/>
    </source>
</evidence>
<dbReference type="RefSeq" id="WP_005185727.1">
    <property type="nucleotide sequence ID" value="NZ_KB850049.1"/>
</dbReference>
<dbReference type="EMBL" id="APRL01000010">
    <property type="protein sequence ID" value="ENW94083.1"/>
    <property type="molecule type" value="Genomic_DNA"/>
</dbReference>
<gene>
    <name evidence="2" type="ORF">F904_00998</name>
</gene>
<dbReference type="InterPro" id="IPR000415">
    <property type="entry name" value="Nitroreductase-like"/>
</dbReference>
<dbReference type="InterPro" id="IPR029479">
    <property type="entry name" value="Nitroreductase"/>
</dbReference>
<dbReference type="PATRIC" id="fig|1217703.3.peg.960"/>
<dbReference type="AlphaFoldDB" id="N9LCW3"/>
<keyword evidence="3" id="KW-1185">Reference proteome</keyword>
<reference evidence="2 3" key="1">
    <citation type="submission" date="2013-02" db="EMBL/GenBank/DDBJ databases">
        <title>The Genome Sequence of Acinetobacter sp. ANC 4105.</title>
        <authorList>
            <consortium name="The Broad Institute Genome Sequencing Platform"/>
            <consortium name="The Broad Institute Genome Sequencing Center for Infectious Disease"/>
            <person name="Cerqueira G."/>
            <person name="Feldgarden M."/>
            <person name="Courvalin P."/>
            <person name="Perichon B."/>
            <person name="Grillot-Courvalin C."/>
            <person name="Clermont D."/>
            <person name="Rocha E."/>
            <person name="Yoon E.-J."/>
            <person name="Nemec A."/>
            <person name="Walker B."/>
            <person name="Young S.K."/>
            <person name="Zeng Q."/>
            <person name="Gargeya S."/>
            <person name="Fitzgerald M."/>
            <person name="Haas B."/>
            <person name="Abouelleil A."/>
            <person name="Alvarado L."/>
            <person name="Arachchi H.M."/>
            <person name="Berlin A.M."/>
            <person name="Chapman S.B."/>
            <person name="Dewar J."/>
            <person name="Goldberg J."/>
            <person name="Griggs A."/>
            <person name="Gujja S."/>
            <person name="Hansen M."/>
            <person name="Howarth C."/>
            <person name="Imamovic A."/>
            <person name="Larimer J."/>
            <person name="McCowan C."/>
            <person name="Murphy C."/>
            <person name="Neiman D."/>
            <person name="Pearson M."/>
            <person name="Priest M."/>
            <person name="Roberts A."/>
            <person name="Saif S."/>
            <person name="Shea T."/>
            <person name="Sisk P."/>
            <person name="Sykes S."/>
            <person name="Wortman J."/>
            <person name="Nusbaum C."/>
            <person name="Birren B."/>
        </authorList>
    </citation>
    <scope>NUCLEOTIDE SEQUENCE [LARGE SCALE GENOMIC DNA]</scope>
    <source>
        <strain evidence="2 3">ANC 4105</strain>
    </source>
</reference>
<dbReference type="Gene3D" id="3.40.109.10">
    <property type="entry name" value="NADH Oxidase"/>
    <property type="match status" value="1"/>
</dbReference>
<comment type="caution">
    <text evidence="2">The sequence shown here is derived from an EMBL/GenBank/DDBJ whole genome shotgun (WGS) entry which is preliminary data.</text>
</comment>
<name>N9LCW3_9GAMM</name>
<dbReference type="eggNOG" id="COG0778">
    <property type="taxonomic scope" value="Bacteria"/>
</dbReference>
<dbReference type="PANTHER" id="PTHR43745">
    <property type="entry name" value="NITROREDUCTASE MJ1384-RELATED"/>
    <property type="match status" value="1"/>
</dbReference>
<dbReference type="HOGENOM" id="CLU_078778_0_0_6"/>
<proteinExistence type="predicted"/>
<dbReference type="Pfam" id="PF00881">
    <property type="entry name" value="Nitroreductase"/>
    <property type="match status" value="1"/>
</dbReference>
<evidence type="ECO:0000259" key="1">
    <source>
        <dbReference type="Pfam" id="PF00881"/>
    </source>
</evidence>
<sequence>MTWIDLGNPSPKLETDRYTPYEWDNSKKCIILDDPNAFIPIPFTEVMFKRKSQRYFKTTSIEHLSYLLWLTNRVKDQVDSTMGFPLTLRPVPSAGAIHPIHILLNSPNMDTWWRYDPFSHSLKSITKEHVFFHTVRESCQDILNCNTASIMLLVAEPQKTLSKYSDGASLVWRDAGVLLGNLALAATYLDINFCPLGALFPKKINDGKQLVTVGMSVIDAINIECN</sequence>
<dbReference type="NCBIfam" id="TIGR03605">
    <property type="entry name" value="antibiot_sagB"/>
    <property type="match status" value="1"/>
</dbReference>
<evidence type="ECO:0000313" key="2">
    <source>
        <dbReference type="EMBL" id="ENW94083.1"/>
    </source>
</evidence>
<dbReference type="GO" id="GO:0016491">
    <property type="term" value="F:oxidoreductase activity"/>
    <property type="evidence" value="ECO:0007669"/>
    <property type="project" value="InterPro"/>
</dbReference>
<dbReference type="Proteomes" id="UP000013261">
    <property type="component" value="Unassembled WGS sequence"/>
</dbReference>
<dbReference type="InterPro" id="IPR052544">
    <property type="entry name" value="Bacteriocin_Proc_Enz"/>
</dbReference>